<proteinExistence type="predicted"/>
<dbReference type="AlphaFoldDB" id="A0A8T0TKG9"/>
<gene>
    <name evidence="2" type="ORF">PVAP13_4KG099233</name>
</gene>
<evidence type="ECO:0000313" key="3">
    <source>
        <dbReference type="Proteomes" id="UP000823388"/>
    </source>
</evidence>
<feature type="transmembrane region" description="Helical" evidence="1">
    <location>
        <begin position="35"/>
        <end position="61"/>
    </location>
</feature>
<name>A0A8T0TKG9_PANVG</name>
<keyword evidence="3" id="KW-1185">Reference proteome</keyword>
<accession>A0A8T0TKG9</accession>
<organism evidence="2 3">
    <name type="scientific">Panicum virgatum</name>
    <name type="common">Blackwell switchgrass</name>
    <dbReference type="NCBI Taxonomy" id="38727"/>
    <lineage>
        <taxon>Eukaryota</taxon>
        <taxon>Viridiplantae</taxon>
        <taxon>Streptophyta</taxon>
        <taxon>Embryophyta</taxon>
        <taxon>Tracheophyta</taxon>
        <taxon>Spermatophyta</taxon>
        <taxon>Magnoliopsida</taxon>
        <taxon>Liliopsida</taxon>
        <taxon>Poales</taxon>
        <taxon>Poaceae</taxon>
        <taxon>PACMAD clade</taxon>
        <taxon>Panicoideae</taxon>
        <taxon>Panicodae</taxon>
        <taxon>Paniceae</taxon>
        <taxon>Panicinae</taxon>
        <taxon>Panicum</taxon>
        <taxon>Panicum sect. Hiantes</taxon>
    </lineage>
</organism>
<evidence type="ECO:0000313" key="2">
    <source>
        <dbReference type="EMBL" id="KAG2610148.1"/>
    </source>
</evidence>
<reference evidence="2" key="1">
    <citation type="submission" date="2020-05" db="EMBL/GenBank/DDBJ databases">
        <title>WGS assembly of Panicum virgatum.</title>
        <authorList>
            <person name="Lovell J.T."/>
            <person name="Jenkins J."/>
            <person name="Shu S."/>
            <person name="Juenger T.E."/>
            <person name="Schmutz J."/>
        </authorList>
    </citation>
    <scope>NUCLEOTIDE SEQUENCE</scope>
    <source>
        <strain evidence="2">AP13</strain>
    </source>
</reference>
<keyword evidence="1" id="KW-0812">Transmembrane</keyword>
<dbReference type="EMBL" id="CM029043">
    <property type="protein sequence ID" value="KAG2610148.1"/>
    <property type="molecule type" value="Genomic_DNA"/>
</dbReference>
<comment type="caution">
    <text evidence="2">The sequence shown here is derived from an EMBL/GenBank/DDBJ whole genome shotgun (WGS) entry which is preliminary data.</text>
</comment>
<evidence type="ECO:0000256" key="1">
    <source>
        <dbReference type="SAM" id="Phobius"/>
    </source>
</evidence>
<protein>
    <submittedName>
        <fullName evidence="2">Uncharacterized protein</fullName>
    </submittedName>
</protein>
<dbReference type="Proteomes" id="UP000823388">
    <property type="component" value="Chromosome 4K"/>
</dbReference>
<sequence>MASPTTLTILLGFAAVFFCLEHLEAAAKIRTSEGALASAAAGALLPAVLAAFGLTLLLLLAHVRALGRADAAAAGAGAGAAGLGRLGIAALAATSAALLAGAVVGLVAD</sequence>
<keyword evidence="1" id="KW-1133">Transmembrane helix</keyword>
<feature type="transmembrane region" description="Helical" evidence="1">
    <location>
        <begin position="82"/>
        <end position="108"/>
    </location>
</feature>
<keyword evidence="1" id="KW-0472">Membrane</keyword>